<organism evidence="2 3">
    <name type="scientific">Salinisphaera hydrothermalis (strain C41B8)</name>
    <dbReference type="NCBI Taxonomy" id="1304275"/>
    <lineage>
        <taxon>Bacteria</taxon>
        <taxon>Pseudomonadati</taxon>
        <taxon>Pseudomonadota</taxon>
        <taxon>Gammaproteobacteria</taxon>
        <taxon>Salinisphaerales</taxon>
        <taxon>Salinisphaeraceae</taxon>
        <taxon>Salinisphaera</taxon>
    </lineage>
</organism>
<feature type="chain" id="PRO_5001776600" description="DUF4136 domain-containing protein" evidence="1">
    <location>
        <begin position="32"/>
        <end position="186"/>
    </location>
</feature>
<protein>
    <recommendedName>
        <fullName evidence="4">DUF4136 domain-containing protein</fullName>
    </recommendedName>
</protein>
<dbReference type="AlphaFoldDB" id="A0A084IGU1"/>
<keyword evidence="3" id="KW-1185">Reference proteome</keyword>
<dbReference type="OrthoDB" id="7066109at2"/>
<name>A0A084IGU1_SALHC</name>
<keyword evidence="1" id="KW-0732">Signal</keyword>
<evidence type="ECO:0000256" key="1">
    <source>
        <dbReference type="SAM" id="SignalP"/>
    </source>
</evidence>
<evidence type="ECO:0000313" key="3">
    <source>
        <dbReference type="Proteomes" id="UP000028302"/>
    </source>
</evidence>
<reference evidence="2 3" key="1">
    <citation type="submission" date="2013-03" db="EMBL/GenBank/DDBJ databases">
        <title>Salinisphaera hydrothermalis C41B8 Genome Sequencing.</title>
        <authorList>
            <person name="Li C."/>
            <person name="Lai Q."/>
            <person name="Shao Z."/>
        </authorList>
    </citation>
    <scope>NUCLEOTIDE SEQUENCE [LARGE SCALE GENOMIC DNA]</scope>
    <source>
        <strain evidence="2 3">C41B8</strain>
    </source>
</reference>
<dbReference type="STRING" id="1304275.C41B8_17616"/>
<dbReference type="RefSeq" id="WP_037341277.1">
    <property type="nucleotide sequence ID" value="NZ_APNK01000046.1"/>
</dbReference>
<gene>
    <name evidence="2" type="ORF">C41B8_17616</name>
</gene>
<evidence type="ECO:0008006" key="4">
    <source>
        <dbReference type="Google" id="ProtNLM"/>
    </source>
</evidence>
<proteinExistence type="predicted"/>
<comment type="caution">
    <text evidence="2">The sequence shown here is derived from an EMBL/GenBank/DDBJ whole genome shotgun (WGS) entry which is preliminary data.</text>
</comment>
<evidence type="ECO:0000313" key="2">
    <source>
        <dbReference type="EMBL" id="KEZ75925.1"/>
    </source>
</evidence>
<feature type="signal peptide" evidence="1">
    <location>
        <begin position="1"/>
        <end position="31"/>
    </location>
</feature>
<dbReference type="EMBL" id="APNK01000046">
    <property type="protein sequence ID" value="KEZ75925.1"/>
    <property type="molecule type" value="Genomic_DNA"/>
</dbReference>
<sequence length="186" mass="19828">MITNALFRVGARRIATLVLCLALPVGMTACAGLPTQSFIAPGAHNARYDGFLAYGAFSDLAVEGAYEKAMCRQLLAAGHACETMLDAASPTAPQNGASRRRAAIGSGAQAVVMIELLDPSADSRRILASGRPGYRVSLIDIKSQKVVARFAIEGRKSNEEPATRAKRVARAVTHALQQRHLLKQRS</sequence>
<dbReference type="Proteomes" id="UP000028302">
    <property type="component" value="Unassembled WGS sequence"/>
</dbReference>
<accession>A0A084IGU1</accession>